<evidence type="ECO:0000256" key="4">
    <source>
        <dbReference type="SAM" id="MobiDB-lite"/>
    </source>
</evidence>
<keyword evidence="8" id="KW-1185">Reference proteome</keyword>
<feature type="region of interest" description="Disordered" evidence="4">
    <location>
        <begin position="1"/>
        <end position="62"/>
    </location>
</feature>
<evidence type="ECO:0000313" key="8">
    <source>
        <dbReference type="Proteomes" id="UP000440578"/>
    </source>
</evidence>
<sequence>MAPRRSPGLGAPLPPAGQAVPPGGAAAGPADRASAGAPAGPGRGAAGGARNERPGGGRGAGETEDVYDLVISAVRARLPGLDITEDDIDRAHRLPGTNNKIIVRFVRSGPGSVRDQLMARRLELRGHNDLFINESLTAQKNVIYRSLLEAKKTKQIYTVYTRFHPLTGLCALSAAAAAAAARPAVFLAAGAVAGWTGAARSLLLRRRWCSLALLLVADRRSVVSRTLHTNFPNLDMSRGRAVPPALPLLLLLLAAGRLGAQQVARREIVIGTRLGRLQGRLEYAETFNSGGGSRYYYAFRGIPYARPPIGDLRWAEPRPAESWSGTLDARSFRDFCPQYDVNTDTVEGQEDCLYLNVFTPFLPGQLSASGGGGAPGGGLLPVLVVVHGGDFVRGAASLLGPQRLMREDVVLVTLNYRLGVLGFMSSGYPELAGNYGLLDVIQALSWVRDAARDFAGDPSRVTLVGHGAGAAMAHILMLSPRAKGLFQRVVLQSGSSLCPWAVEPEPYDAAALLSDDLDCGRGDRDCLLSRSAQQLVSAAQRRMRFVSFAGHMRPVVDAALRSAPVLPAEPRSLLEARDFTQLPLMAGLVRDEALQTVLYQYLEAERPTDGYYMEHSVIDWTLEQLFSYNFSHQSALVTAVKRLYLTDLDYSRPAEVIPRLTELLTDAWYTTCHDLTVRLHAAAGPVYSYLMAHRVPGGPSRVRPLAQRLRSRGLDSALLDSGVSHGDDLLYLFRSPISFGQHSASDNLMSEVLTTYWANFARTGAPTVAGVDPSGRPAWTVSSSEQVAYYNLSVSPLPMLPGYRAREAAFWLDSLPLVEEEAGRSYAFQVATWTLLALCLLLAVALAAAVAVCIARGRKDGYDSDDVISKVMRSVRSSTTG</sequence>
<evidence type="ECO:0000256" key="3">
    <source>
        <dbReference type="ARBA" id="ARBA00023180"/>
    </source>
</evidence>
<dbReference type="PANTHER" id="PTHR43903">
    <property type="entry name" value="NEUROLIGIN"/>
    <property type="match status" value="1"/>
</dbReference>
<comment type="caution">
    <text evidence="7">The sequence shown here is derived from an EMBL/GenBank/DDBJ whole genome shotgun (WGS) entry which is preliminary data.</text>
</comment>
<dbReference type="InterPro" id="IPR019819">
    <property type="entry name" value="Carboxylesterase_B_CS"/>
</dbReference>
<keyword evidence="2" id="KW-0732">Signal</keyword>
<keyword evidence="3" id="KW-0325">Glycoprotein</keyword>
<comment type="similarity">
    <text evidence="1">Belongs to the type-B carboxylesterase/lipase family.</text>
</comment>
<dbReference type="InterPro" id="IPR029058">
    <property type="entry name" value="AB_hydrolase_fold"/>
</dbReference>
<dbReference type="InterPro" id="IPR051093">
    <property type="entry name" value="Neuroligin/BSAL"/>
</dbReference>
<evidence type="ECO:0000259" key="6">
    <source>
        <dbReference type="Pfam" id="PF00135"/>
    </source>
</evidence>
<keyword evidence="5" id="KW-1133">Transmembrane helix</keyword>
<dbReference type="SUPFAM" id="SSF53474">
    <property type="entry name" value="alpha/beta-Hydrolases"/>
    <property type="match status" value="1"/>
</dbReference>
<evidence type="ECO:0000313" key="7">
    <source>
        <dbReference type="EMBL" id="KAF0305819.1"/>
    </source>
</evidence>
<dbReference type="InterPro" id="IPR002018">
    <property type="entry name" value="CarbesteraseB"/>
</dbReference>
<feature type="transmembrane region" description="Helical" evidence="5">
    <location>
        <begin position="833"/>
        <end position="855"/>
    </location>
</feature>
<protein>
    <submittedName>
        <fullName evidence="7">Neuroligin-3</fullName>
    </submittedName>
</protein>
<dbReference type="Gene3D" id="3.40.50.1820">
    <property type="entry name" value="alpha/beta hydrolase"/>
    <property type="match status" value="1"/>
</dbReference>
<dbReference type="EMBL" id="VIIS01000719">
    <property type="protein sequence ID" value="KAF0305819.1"/>
    <property type="molecule type" value="Genomic_DNA"/>
</dbReference>
<evidence type="ECO:0000256" key="5">
    <source>
        <dbReference type="SAM" id="Phobius"/>
    </source>
</evidence>
<accession>A0A6A4WKS6</accession>
<dbReference type="PROSITE" id="PS00941">
    <property type="entry name" value="CARBOXYLESTERASE_B_2"/>
    <property type="match status" value="1"/>
</dbReference>
<evidence type="ECO:0000256" key="1">
    <source>
        <dbReference type="ARBA" id="ARBA00005964"/>
    </source>
</evidence>
<feature type="domain" description="Carboxylesterase type B" evidence="6">
    <location>
        <begin position="269"/>
        <end position="811"/>
    </location>
</feature>
<dbReference type="Proteomes" id="UP000440578">
    <property type="component" value="Unassembled WGS sequence"/>
</dbReference>
<keyword evidence="5" id="KW-0472">Membrane</keyword>
<feature type="compositionally biased region" description="Low complexity" evidence="4">
    <location>
        <begin position="1"/>
        <end position="38"/>
    </location>
</feature>
<evidence type="ECO:0000256" key="2">
    <source>
        <dbReference type="ARBA" id="ARBA00022729"/>
    </source>
</evidence>
<keyword evidence="5" id="KW-0812">Transmembrane</keyword>
<organism evidence="7 8">
    <name type="scientific">Amphibalanus amphitrite</name>
    <name type="common">Striped barnacle</name>
    <name type="synonym">Balanus amphitrite</name>
    <dbReference type="NCBI Taxonomy" id="1232801"/>
    <lineage>
        <taxon>Eukaryota</taxon>
        <taxon>Metazoa</taxon>
        <taxon>Ecdysozoa</taxon>
        <taxon>Arthropoda</taxon>
        <taxon>Crustacea</taxon>
        <taxon>Multicrustacea</taxon>
        <taxon>Cirripedia</taxon>
        <taxon>Thoracica</taxon>
        <taxon>Thoracicalcarea</taxon>
        <taxon>Balanomorpha</taxon>
        <taxon>Balanoidea</taxon>
        <taxon>Balanidae</taxon>
        <taxon>Amphibalaninae</taxon>
        <taxon>Amphibalanus</taxon>
    </lineage>
</organism>
<name>A0A6A4WKS6_AMPAM</name>
<dbReference type="Pfam" id="PF00135">
    <property type="entry name" value="COesterase"/>
    <property type="match status" value="1"/>
</dbReference>
<dbReference type="OrthoDB" id="3200163at2759"/>
<gene>
    <name evidence="7" type="primary">Nlgn3_2</name>
    <name evidence="7" type="ORF">FJT64_022621</name>
</gene>
<reference evidence="7 8" key="1">
    <citation type="submission" date="2019-07" db="EMBL/GenBank/DDBJ databases">
        <title>Draft genome assembly of a fouling barnacle, Amphibalanus amphitrite (Darwin, 1854): The first reference genome for Thecostraca.</title>
        <authorList>
            <person name="Kim W."/>
        </authorList>
    </citation>
    <scope>NUCLEOTIDE SEQUENCE [LARGE SCALE GENOMIC DNA]</scope>
    <source>
        <strain evidence="7">SNU_AA5</strain>
        <tissue evidence="7">Soma without cirri and trophi</tissue>
    </source>
</reference>
<proteinExistence type="inferred from homology"/>
<dbReference type="AlphaFoldDB" id="A0A6A4WKS6"/>